<evidence type="ECO:0000313" key="1">
    <source>
        <dbReference type="EMBL" id="KKN88040.1"/>
    </source>
</evidence>
<dbReference type="EMBL" id="LAZR01000131">
    <property type="protein sequence ID" value="KKN88040.1"/>
    <property type="molecule type" value="Genomic_DNA"/>
</dbReference>
<name>A0A0F9U473_9ZZZZ</name>
<dbReference type="AlphaFoldDB" id="A0A0F9U473"/>
<protein>
    <submittedName>
        <fullName evidence="1">Uncharacterized protein</fullName>
    </submittedName>
</protein>
<comment type="caution">
    <text evidence="1">The sequence shown here is derived from an EMBL/GenBank/DDBJ whole genome shotgun (WGS) entry which is preliminary data.</text>
</comment>
<accession>A0A0F9U473</accession>
<organism evidence="1">
    <name type="scientific">marine sediment metagenome</name>
    <dbReference type="NCBI Taxonomy" id="412755"/>
    <lineage>
        <taxon>unclassified sequences</taxon>
        <taxon>metagenomes</taxon>
        <taxon>ecological metagenomes</taxon>
    </lineage>
</organism>
<sequence length="131" mass="14238">MALRTSAPEVCAIIETDLDADAVLPFIIPASALVDQHLAGFTPAISDGLLLQVETYLAAHFLALFDPRAESESADGVRFKYEGKTDMALDSSKYGQMAQVLDPSGRLKQLSKDNRVGWQVSVANERDVENL</sequence>
<gene>
    <name evidence="1" type="ORF">LCGC14_0251120</name>
</gene>
<proteinExistence type="predicted"/>
<reference evidence="1" key="1">
    <citation type="journal article" date="2015" name="Nature">
        <title>Complex archaea that bridge the gap between prokaryotes and eukaryotes.</title>
        <authorList>
            <person name="Spang A."/>
            <person name="Saw J.H."/>
            <person name="Jorgensen S.L."/>
            <person name="Zaremba-Niedzwiedzka K."/>
            <person name="Martijn J."/>
            <person name="Lind A.E."/>
            <person name="van Eijk R."/>
            <person name="Schleper C."/>
            <person name="Guy L."/>
            <person name="Ettema T.J."/>
        </authorList>
    </citation>
    <scope>NUCLEOTIDE SEQUENCE</scope>
</reference>